<name>A0A6A5SKP5_9PLEO</name>
<dbReference type="AlphaFoldDB" id="A0A6A5SKP5"/>
<dbReference type="EMBL" id="ML976067">
    <property type="protein sequence ID" value="KAF1940198.1"/>
    <property type="molecule type" value="Genomic_DNA"/>
</dbReference>
<gene>
    <name evidence="2" type="ORF">EJ02DRAFT_456250</name>
</gene>
<keyword evidence="3" id="KW-1185">Reference proteome</keyword>
<feature type="compositionally biased region" description="Basic and acidic residues" evidence="1">
    <location>
        <begin position="182"/>
        <end position="199"/>
    </location>
</feature>
<reference evidence="2" key="1">
    <citation type="journal article" date="2020" name="Stud. Mycol.">
        <title>101 Dothideomycetes genomes: a test case for predicting lifestyles and emergence of pathogens.</title>
        <authorList>
            <person name="Haridas S."/>
            <person name="Albert R."/>
            <person name="Binder M."/>
            <person name="Bloem J."/>
            <person name="Labutti K."/>
            <person name="Salamov A."/>
            <person name="Andreopoulos B."/>
            <person name="Baker S."/>
            <person name="Barry K."/>
            <person name="Bills G."/>
            <person name="Bluhm B."/>
            <person name="Cannon C."/>
            <person name="Castanera R."/>
            <person name="Culley D."/>
            <person name="Daum C."/>
            <person name="Ezra D."/>
            <person name="Gonzalez J."/>
            <person name="Henrissat B."/>
            <person name="Kuo A."/>
            <person name="Liang C."/>
            <person name="Lipzen A."/>
            <person name="Lutzoni F."/>
            <person name="Magnuson J."/>
            <person name="Mondo S."/>
            <person name="Nolan M."/>
            <person name="Ohm R."/>
            <person name="Pangilinan J."/>
            <person name="Park H.-J."/>
            <person name="Ramirez L."/>
            <person name="Alfaro M."/>
            <person name="Sun H."/>
            <person name="Tritt A."/>
            <person name="Yoshinaga Y."/>
            <person name="Zwiers L.-H."/>
            <person name="Turgeon B."/>
            <person name="Goodwin S."/>
            <person name="Spatafora J."/>
            <person name="Crous P."/>
            <person name="Grigoriev I."/>
        </authorList>
    </citation>
    <scope>NUCLEOTIDE SEQUENCE</scope>
    <source>
        <strain evidence="2">CBS 161.51</strain>
    </source>
</reference>
<feature type="region of interest" description="Disordered" evidence="1">
    <location>
        <begin position="128"/>
        <end position="209"/>
    </location>
</feature>
<feature type="compositionally biased region" description="Acidic residues" evidence="1">
    <location>
        <begin position="133"/>
        <end position="143"/>
    </location>
</feature>
<dbReference type="Proteomes" id="UP000800038">
    <property type="component" value="Unassembled WGS sequence"/>
</dbReference>
<evidence type="ECO:0000313" key="2">
    <source>
        <dbReference type="EMBL" id="KAF1940198.1"/>
    </source>
</evidence>
<protein>
    <submittedName>
        <fullName evidence="2">Uncharacterized protein</fullName>
    </submittedName>
</protein>
<sequence length="209" mass="23735">MDLHENSDGELLDSCWPDLFAEDRQLDQATSTAEQTHIAPHKYEVTDVIGFVGEDVETETKDEDDDEDMEVYGMTRYSSASPPPLAHANTKQPQFFINLTPTPLYTTTTFTASNICPSPLSRELKISNISSDFDPDPDPDSDSEWAPPIMMHKPRKNRDKVGRPVYDPCAFSRVKRNASRKKNNERSEVTRKSREKQSEKAQNWLAGVR</sequence>
<accession>A0A6A5SKP5</accession>
<organism evidence="2 3">
    <name type="scientific">Clathrospora elynae</name>
    <dbReference type="NCBI Taxonomy" id="706981"/>
    <lineage>
        <taxon>Eukaryota</taxon>
        <taxon>Fungi</taxon>
        <taxon>Dikarya</taxon>
        <taxon>Ascomycota</taxon>
        <taxon>Pezizomycotina</taxon>
        <taxon>Dothideomycetes</taxon>
        <taxon>Pleosporomycetidae</taxon>
        <taxon>Pleosporales</taxon>
        <taxon>Diademaceae</taxon>
        <taxon>Clathrospora</taxon>
    </lineage>
</organism>
<evidence type="ECO:0000313" key="3">
    <source>
        <dbReference type="Proteomes" id="UP000800038"/>
    </source>
</evidence>
<evidence type="ECO:0000256" key="1">
    <source>
        <dbReference type="SAM" id="MobiDB-lite"/>
    </source>
</evidence>
<proteinExistence type="predicted"/>